<dbReference type="Proteomes" id="UP000343335">
    <property type="component" value="Unassembled WGS sequence"/>
</dbReference>
<evidence type="ECO:0008006" key="3">
    <source>
        <dbReference type="Google" id="ProtNLM"/>
    </source>
</evidence>
<dbReference type="RefSeq" id="WP_150665026.1">
    <property type="nucleotide sequence ID" value="NZ_CABPSA010000005.1"/>
</dbReference>
<dbReference type="EMBL" id="CABPSA010000005">
    <property type="protein sequence ID" value="VVE20159.1"/>
    <property type="molecule type" value="Genomic_DNA"/>
</dbReference>
<dbReference type="Gene3D" id="3.30.1460.10">
    <property type="match status" value="1"/>
</dbReference>
<gene>
    <name evidence="1" type="ORF">PCO31010_03118</name>
</gene>
<reference evidence="1 2" key="1">
    <citation type="submission" date="2019-08" db="EMBL/GenBank/DDBJ databases">
        <authorList>
            <person name="Peeters C."/>
        </authorList>
    </citation>
    <scope>NUCLEOTIDE SEQUENCE [LARGE SCALE GENOMIC DNA]</scope>
    <source>
        <strain evidence="1 2">LMG 31010</strain>
    </source>
</reference>
<proteinExistence type="predicted"/>
<dbReference type="AlphaFoldDB" id="A0A5E4W8F7"/>
<evidence type="ECO:0000313" key="2">
    <source>
        <dbReference type="Proteomes" id="UP000343335"/>
    </source>
</evidence>
<protein>
    <recommendedName>
        <fullName evidence="3">Surface presentation of antigens protein SpaK</fullName>
    </recommendedName>
</protein>
<accession>A0A5E4W8F7</accession>
<name>A0A5E4W8F7_9BURK</name>
<organism evidence="1 2">
    <name type="scientific">Pandoraea commovens</name>
    <dbReference type="NCBI Taxonomy" id="2508289"/>
    <lineage>
        <taxon>Bacteria</taxon>
        <taxon>Pseudomonadati</taxon>
        <taxon>Pseudomonadota</taxon>
        <taxon>Betaproteobacteria</taxon>
        <taxon>Burkholderiales</taxon>
        <taxon>Burkholderiaceae</taxon>
        <taxon>Pandoraea</taxon>
    </lineage>
</organism>
<sequence>MNTSQDNHLVTRFREAMQGLLVDIGLSRPEVVDAFPAYELASDDGIKLTLSVDSEGVVTVQSHALALPDKCSTSILVSLLRQNRVGPSYPPIVTAIENTDEPGVVVCTQERLENLTKDHFLTLFQRLSDEARLIRQTLDSPLS</sequence>
<evidence type="ECO:0000313" key="1">
    <source>
        <dbReference type="EMBL" id="VVE20159.1"/>
    </source>
</evidence>